<evidence type="ECO:0000313" key="3">
    <source>
        <dbReference type="EMBL" id="GAA4122882.1"/>
    </source>
</evidence>
<evidence type="ECO:0000256" key="1">
    <source>
        <dbReference type="SAM" id="MobiDB-lite"/>
    </source>
</evidence>
<reference evidence="4" key="1">
    <citation type="journal article" date="2019" name="Int. J. Syst. Evol. Microbiol.">
        <title>The Global Catalogue of Microorganisms (GCM) 10K type strain sequencing project: providing services to taxonomists for standard genome sequencing and annotation.</title>
        <authorList>
            <consortium name="The Broad Institute Genomics Platform"/>
            <consortium name="The Broad Institute Genome Sequencing Center for Infectious Disease"/>
            <person name="Wu L."/>
            <person name="Ma J."/>
        </authorList>
    </citation>
    <scope>NUCLEOTIDE SEQUENCE [LARGE SCALE GENOMIC DNA]</scope>
    <source>
        <strain evidence="4">JCM 16703</strain>
    </source>
</reference>
<feature type="region of interest" description="Disordered" evidence="1">
    <location>
        <begin position="1"/>
        <end position="20"/>
    </location>
</feature>
<keyword evidence="4" id="KW-1185">Reference proteome</keyword>
<gene>
    <name evidence="3" type="ORF">GCM10022215_29110</name>
</gene>
<keyword evidence="2" id="KW-0732">Signal</keyword>
<feature type="signal peptide" evidence="2">
    <location>
        <begin position="1"/>
        <end position="42"/>
    </location>
</feature>
<organism evidence="3 4">
    <name type="scientific">Nocardioides fonticola</name>
    <dbReference type="NCBI Taxonomy" id="450363"/>
    <lineage>
        <taxon>Bacteria</taxon>
        <taxon>Bacillati</taxon>
        <taxon>Actinomycetota</taxon>
        <taxon>Actinomycetes</taxon>
        <taxon>Propionibacteriales</taxon>
        <taxon>Nocardioidaceae</taxon>
        <taxon>Nocardioides</taxon>
    </lineage>
</organism>
<dbReference type="RefSeq" id="WP_344734177.1">
    <property type="nucleotide sequence ID" value="NZ_BAAAZH010000021.1"/>
</dbReference>
<comment type="caution">
    <text evidence="3">The sequence shown here is derived from an EMBL/GenBank/DDBJ whole genome shotgun (WGS) entry which is preliminary data.</text>
</comment>
<proteinExistence type="predicted"/>
<feature type="chain" id="PRO_5046652100" description="Septum formation-related domain-containing protein" evidence="2">
    <location>
        <begin position="43"/>
        <end position="353"/>
    </location>
</feature>
<dbReference type="Proteomes" id="UP001501495">
    <property type="component" value="Unassembled WGS sequence"/>
</dbReference>
<protein>
    <recommendedName>
        <fullName evidence="5">Septum formation-related domain-containing protein</fullName>
    </recommendedName>
</protein>
<sequence>MESRDSARPDPTSTKLVPPRRRPAVRLLSVVASLLLMSGAVAASAATGSERVAARETQAPEPFAAASPDPLAMRCSDLRPRGNTGLAVSFRVPEGYADATRDDSACRVTGAGFRGVGVIFGVLPTLATTKAEDVDPYVGQGGDDDLEDVVYTSDVPVFGELTGERLSFYCFCDGQDTDVVMLQTHGVRLSWTTPHGKDPTEAELAAFTDSVALDTDPTSTCTDHGVRVVYRPPVPFTESIDRAGPGCHLYLTPGRQSLQRYAQVTPAPRRSLAEVADGLRERRRISGVRLGTDRLVWRYTRARTGPYGEPAGTWRFVMVDRDGVRLSWSATPRQWQRERAVARAFFDSARVVG</sequence>
<dbReference type="EMBL" id="BAAAZH010000021">
    <property type="protein sequence ID" value="GAA4122882.1"/>
    <property type="molecule type" value="Genomic_DNA"/>
</dbReference>
<name>A0ABP7XNQ1_9ACTN</name>
<evidence type="ECO:0008006" key="5">
    <source>
        <dbReference type="Google" id="ProtNLM"/>
    </source>
</evidence>
<accession>A0ABP7XNQ1</accession>
<evidence type="ECO:0000256" key="2">
    <source>
        <dbReference type="SAM" id="SignalP"/>
    </source>
</evidence>
<evidence type="ECO:0000313" key="4">
    <source>
        <dbReference type="Proteomes" id="UP001501495"/>
    </source>
</evidence>